<accession>A0A6C0AIR4</accession>
<organism evidence="1">
    <name type="scientific">viral metagenome</name>
    <dbReference type="NCBI Taxonomy" id="1070528"/>
    <lineage>
        <taxon>unclassified sequences</taxon>
        <taxon>metagenomes</taxon>
        <taxon>organismal metagenomes</taxon>
    </lineage>
</organism>
<proteinExistence type="predicted"/>
<evidence type="ECO:0000313" key="1">
    <source>
        <dbReference type="EMBL" id="QHS79255.1"/>
    </source>
</evidence>
<dbReference type="AlphaFoldDB" id="A0A6C0AIR4"/>
<reference evidence="1" key="1">
    <citation type="journal article" date="2020" name="Nature">
        <title>Giant virus diversity and host interactions through global metagenomics.</title>
        <authorList>
            <person name="Schulz F."/>
            <person name="Roux S."/>
            <person name="Paez-Espino D."/>
            <person name="Jungbluth S."/>
            <person name="Walsh D.A."/>
            <person name="Denef V.J."/>
            <person name="McMahon K.D."/>
            <person name="Konstantinidis K.T."/>
            <person name="Eloe-Fadrosh E.A."/>
            <person name="Kyrpides N.C."/>
            <person name="Woyke T."/>
        </authorList>
    </citation>
    <scope>NUCLEOTIDE SEQUENCE</scope>
    <source>
        <strain evidence="1">GVMAG-S-1035118-87</strain>
    </source>
</reference>
<sequence length="116" mass="13324">MELGINTTFTFYVMQDEASGALQVDQFKDIKNDFLSDVKRELENELINEHGDVDVHIIETTPVSMGLAEDHFKINTVIRFHSDELGTPGALDYIKDKLKRWTRIIGDRLQQTVVIM</sequence>
<protein>
    <submittedName>
        <fullName evidence="1">Uncharacterized protein</fullName>
    </submittedName>
</protein>
<dbReference type="EMBL" id="MN740627">
    <property type="protein sequence ID" value="QHS79255.1"/>
    <property type="molecule type" value="Genomic_DNA"/>
</dbReference>
<name>A0A6C0AIR4_9ZZZZ</name>